<evidence type="ECO:0000256" key="4">
    <source>
        <dbReference type="PROSITE-ProRule" id="PRU00284"/>
    </source>
</evidence>
<protein>
    <submittedName>
        <fullName evidence="7">Methyl-accepting chemotaxis protein</fullName>
    </submittedName>
</protein>
<dbReference type="EMBL" id="JBHRYR010000002">
    <property type="protein sequence ID" value="MFC3852310.1"/>
    <property type="molecule type" value="Genomic_DNA"/>
</dbReference>
<sequence>MKLSIRPRVRARQQLTQHIQSTLTAANLTARSGVELPAAIAFDQWTHRLHNAFTDSLRNAVVIAGQAPLLAESSALAEQAGGQLTEAAAQLASASEEISVTVSRELGPTAETMHQLAADTAREVSACDIQGQAVGDLMSAMRDDMARLQERIRTVDQQADEMQRIVGMIAEISRQTNLLALNAAIEAARAGEAGRGFTVVADEVRALAHRTMQATDEVETRIGLIRSEVTGLTEGGSTVRERVEQGVEGIDDIRGRLAHSRTSMAQLEDCSRQVATGTTQIGNAIQGVTQDVQGISSNAQRLMENAASLSSGSQTIRHHGDHLLETLGVFQLDWHAQARRDVAMLAAEPALMSPHDTDKIEQTLRAALARSGQRFELLYLVAPDGRQISANIHPDWVAVTYEGSGRGRDWSDRPWFTAARDTLSPYVSPIYRSVATDEYSFTVSVPVMHPDHGLVAILGADVRLVSFLDN</sequence>
<evidence type="ECO:0000256" key="5">
    <source>
        <dbReference type="SAM" id="Coils"/>
    </source>
</evidence>
<feature type="domain" description="Methyl-accepting transducer" evidence="6">
    <location>
        <begin position="59"/>
        <end position="296"/>
    </location>
</feature>
<feature type="coiled-coil region" evidence="5">
    <location>
        <begin position="138"/>
        <end position="165"/>
    </location>
</feature>
<keyword evidence="8" id="KW-1185">Reference proteome</keyword>
<dbReference type="InterPro" id="IPR004089">
    <property type="entry name" value="MCPsignal_dom"/>
</dbReference>
<dbReference type="Proteomes" id="UP001595617">
    <property type="component" value="Unassembled WGS sequence"/>
</dbReference>
<organism evidence="7 8">
    <name type="scientific">Saccharospirillum mangrovi</name>
    <dbReference type="NCBI Taxonomy" id="2161747"/>
    <lineage>
        <taxon>Bacteria</taxon>
        <taxon>Pseudomonadati</taxon>
        <taxon>Pseudomonadota</taxon>
        <taxon>Gammaproteobacteria</taxon>
        <taxon>Oceanospirillales</taxon>
        <taxon>Saccharospirillaceae</taxon>
        <taxon>Saccharospirillum</taxon>
    </lineage>
</organism>
<dbReference type="Pfam" id="PF00015">
    <property type="entry name" value="MCPsignal"/>
    <property type="match status" value="1"/>
</dbReference>
<evidence type="ECO:0000256" key="3">
    <source>
        <dbReference type="ARBA" id="ARBA00029447"/>
    </source>
</evidence>
<dbReference type="PANTHER" id="PTHR32089:SF120">
    <property type="entry name" value="METHYL-ACCEPTING CHEMOTAXIS PROTEIN TLPQ"/>
    <property type="match status" value="1"/>
</dbReference>
<dbReference type="PANTHER" id="PTHR32089">
    <property type="entry name" value="METHYL-ACCEPTING CHEMOTAXIS PROTEIN MCPB"/>
    <property type="match status" value="1"/>
</dbReference>
<keyword evidence="2 4" id="KW-0807">Transducer</keyword>
<accession>A0ABV7ZVX8</accession>
<proteinExistence type="inferred from homology"/>
<comment type="similarity">
    <text evidence="3">Belongs to the methyl-accepting chemotaxis (MCP) protein family.</text>
</comment>
<dbReference type="SUPFAM" id="SSF103190">
    <property type="entry name" value="Sensory domain-like"/>
    <property type="match status" value="1"/>
</dbReference>
<gene>
    <name evidence="7" type="ORF">ACFOOG_05615</name>
</gene>
<evidence type="ECO:0000256" key="2">
    <source>
        <dbReference type="ARBA" id="ARBA00023224"/>
    </source>
</evidence>
<dbReference type="RefSeq" id="WP_380694320.1">
    <property type="nucleotide sequence ID" value="NZ_JBHRYR010000002.1"/>
</dbReference>
<dbReference type="CDD" id="cd18773">
    <property type="entry name" value="PDC1_HK_sensor"/>
    <property type="match status" value="1"/>
</dbReference>
<keyword evidence="5" id="KW-0175">Coiled coil</keyword>
<dbReference type="InterPro" id="IPR029151">
    <property type="entry name" value="Sensor-like_sf"/>
</dbReference>
<dbReference type="SMART" id="SM00283">
    <property type="entry name" value="MA"/>
    <property type="match status" value="1"/>
</dbReference>
<evidence type="ECO:0000259" key="6">
    <source>
        <dbReference type="PROSITE" id="PS50111"/>
    </source>
</evidence>
<comment type="caution">
    <text evidence="7">The sequence shown here is derived from an EMBL/GenBank/DDBJ whole genome shotgun (WGS) entry which is preliminary data.</text>
</comment>
<comment type="subcellular location">
    <subcellularLocation>
        <location evidence="1">Membrane</location>
    </subcellularLocation>
</comment>
<evidence type="ECO:0000313" key="8">
    <source>
        <dbReference type="Proteomes" id="UP001595617"/>
    </source>
</evidence>
<dbReference type="Gene3D" id="1.10.287.950">
    <property type="entry name" value="Methyl-accepting chemotaxis protein"/>
    <property type="match status" value="1"/>
</dbReference>
<name>A0ABV7ZVX8_9GAMM</name>
<dbReference type="PROSITE" id="PS50111">
    <property type="entry name" value="CHEMOTAXIS_TRANSDUC_2"/>
    <property type="match status" value="1"/>
</dbReference>
<evidence type="ECO:0000256" key="1">
    <source>
        <dbReference type="ARBA" id="ARBA00004370"/>
    </source>
</evidence>
<dbReference type="Gene3D" id="3.30.450.20">
    <property type="entry name" value="PAS domain"/>
    <property type="match status" value="1"/>
</dbReference>
<evidence type="ECO:0000313" key="7">
    <source>
        <dbReference type="EMBL" id="MFC3852310.1"/>
    </source>
</evidence>
<reference evidence="8" key="1">
    <citation type="journal article" date="2019" name="Int. J. Syst. Evol. Microbiol.">
        <title>The Global Catalogue of Microorganisms (GCM) 10K type strain sequencing project: providing services to taxonomists for standard genome sequencing and annotation.</title>
        <authorList>
            <consortium name="The Broad Institute Genomics Platform"/>
            <consortium name="The Broad Institute Genome Sequencing Center for Infectious Disease"/>
            <person name="Wu L."/>
            <person name="Ma J."/>
        </authorList>
    </citation>
    <scope>NUCLEOTIDE SEQUENCE [LARGE SCALE GENOMIC DNA]</scope>
    <source>
        <strain evidence="8">IBRC 10765</strain>
    </source>
</reference>
<dbReference type="SUPFAM" id="SSF58104">
    <property type="entry name" value="Methyl-accepting chemotaxis protein (MCP) signaling domain"/>
    <property type="match status" value="1"/>
</dbReference>